<organism evidence="2 3">
    <name type="scientific">Artemia franciscana</name>
    <name type="common">Brine shrimp</name>
    <name type="synonym">Artemia sanfranciscana</name>
    <dbReference type="NCBI Taxonomy" id="6661"/>
    <lineage>
        <taxon>Eukaryota</taxon>
        <taxon>Metazoa</taxon>
        <taxon>Ecdysozoa</taxon>
        <taxon>Arthropoda</taxon>
        <taxon>Crustacea</taxon>
        <taxon>Branchiopoda</taxon>
        <taxon>Anostraca</taxon>
        <taxon>Artemiidae</taxon>
        <taxon>Artemia</taxon>
    </lineage>
</organism>
<feature type="compositionally biased region" description="Polar residues" evidence="1">
    <location>
        <begin position="63"/>
        <end position="75"/>
    </location>
</feature>
<dbReference type="Proteomes" id="UP001187531">
    <property type="component" value="Unassembled WGS sequence"/>
</dbReference>
<feature type="region of interest" description="Disordered" evidence="1">
    <location>
        <begin position="51"/>
        <end position="79"/>
    </location>
</feature>
<reference evidence="2" key="1">
    <citation type="submission" date="2023-07" db="EMBL/GenBank/DDBJ databases">
        <title>Chromosome-level genome assembly of Artemia franciscana.</title>
        <authorList>
            <person name="Jo E."/>
        </authorList>
    </citation>
    <scope>NUCLEOTIDE SEQUENCE</scope>
    <source>
        <tissue evidence="2">Whole body</tissue>
    </source>
</reference>
<keyword evidence="3" id="KW-1185">Reference proteome</keyword>
<dbReference type="EMBL" id="JAVRJZ010000013">
    <property type="protein sequence ID" value="KAK2714873.1"/>
    <property type="molecule type" value="Genomic_DNA"/>
</dbReference>
<gene>
    <name evidence="2" type="ORF">QYM36_009165</name>
</gene>
<comment type="caution">
    <text evidence="2">The sequence shown here is derived from an EMBL/GenBank/DDBJ whole genome shotgun (WGS) entry which is preliminary data.</text>
</comment>
<evidence type="ECO:0000256" key="1">
    <source>
        <dbReference type="SAM" id="MobiDB-lite"/>
    </source>
</evidence>
<sequence>MVREANSQEIRWEEVVWNDLNGNGNYRDAFKSHRGSQFIGGRSDSALYFPSQDNYDGGVEGQRGQNSNRPQQQNVRGRGQMRDCQELFTGLVVLFTPAKEESSLYPYALEYSGNRFLITYFDNSGDVREISRREDLGYFQEIDENSVGQAYNYDGRFEGQRGQNSNRSKFLGQAFPHFWKEGNAILAVYTSSENTSNIEEQIGKLKLDHLDQTLREKLRRLLEMCGRMFAQSTYDVGKSTLWKQKLTLPQSYQYPK</sequence>
<evidence type="ECO:0000313" key="2">
    <source>
        <dbReference type="EMBL" id="KAK2714873.1"/>
    </source>
</evidence>
<proteinExistence type="predicted"/>
<dbReference type="AlphaFoldDB" id="A0AA88HTG6"/>
<evidence type="ECO:0000313" key="3">
    <source>
        <dbReference type="Proteomes" id="UP001187531"/>
    </source>
</evidence>
<name>A0AA88HTG6_ARTSF</name>
<accession>A0AA88HTG6</accession>
<protein>
    <submittedName>
        <fullName evidence="2">Uncharacterized protein</fullName>
    </submittedName>
</protein>